<gene>
    <name evidence="2" type="ORF">Micbo1qcDRAFT_168067</name>
</gene>
<evidence type="ECO:0000313" key="3">
    <source>
        <dbReference type="Proteomes" id="UP000070501"/>
    </source>
</evidence>
<evidence type="ECO:0000313" key="2">
    <source>
        <dbReference type="EMBL" id="KXJ86964.1"/>
    </source>
</evidence>
<name>A0A136IPX1_9PEZI</name>
<dbReference type="Pfam" id="PF00583">
    <property type="entry name" value="Acetyltransf_1"/>
    <property type="match status" value="1"/>
</dbReference>
<dbReference type="Gene3D" id="3.40.630.30">
    <property type="match status" value="1"/>
</dbReference>
<protein>
    <recommendedName>
        <fullName evidence="1">N-acetyltransferase domain-containing protein</fullName>
    </recommendedName>
</protein>
<dbReference type="InterPro" id="IPR000182">
    <property type="entry name" value="GNAT_dom"/>
</dbReference>
<reference evidence="3" key="1">
    <citation type="submission" date="2016-02" db="EMBL/GenBank/DDBJ databases">
        <title>Draft genome sequence of Microdochium bolleyi, a fungal endophyte of beachgrass.</title>
        <authorList>
            <consortium name="DOE Joint Genome Institute"/>
            <person name="David A.S."/>
            <person name="May G."/>
            <person name="Haridas S."/>
            <person name="Lim J."/>
            <person name="Wang M."/>
            <person name="Labutti K."/>
            <person name="Lipzen A."/>
            <person name="Barry K."/>
            <person name="Grigoriev I.V."/>
        </authorList>
    </citation>
    <scope>NUCLEOTIDE SEQUENCE [LARGE SCALE GENOMIC DNA]</scope>
    <source>
        <strain evidence="3">J235TASD1</strain>
    </source>
</reference>
<keyword evidence="3" id="KW-1185">Reference proteome</keyword>
<dbReference type="OrthoDB" id="410198at2759"/>
<proteinExistence type="predicted"/>
<dbReference type="SUPFAM" id="SSF55729">
    <property type="entry name" value="Acyl-CoA N-acyltransferases (Nat)"/>
    <property type="match status" value="1"/>
</dbReference>
<feature type="non-terminal residue" evidence="2">
    <location>
        <position position="230"/>
    </location>
</feature>
<organism evidence="2 3">
    <name type="scientific">Microdochium bolleyi</name>
    <dbReference type="NCBI Taxonomy" id="196109"/>
    <lineage>
        <taxon>Eukaryota</taxon>
        <taxon>Fungi</taxon>
        <taxon>Dikarya</taxon>
        <taxon>Ascomycota</taxon>
        <taxon>Pezizomycotina</taxon>
        <taxon>Sordariomycetes</taxon>
        <taxon>Xylariomycetidae</taxon>
        <taxon>Xylariales</taxon>
        <taxon>Microdochiaceae</taxon>
        <taxon>Microdochium</taxon>
    </lineage>
</organism>
<dbReference type="PROSITE" id="PS51186">
    <property type="entry name" value="GNAT"/>
    <property type="match status" value="1"/>
</dbReference>
<evidence type="ECO:0000259" key="1">
    <source>
        <dbReference type="PROSITE" id="PS51186"/>
    </source>
</evidence>
<accession>A0A136IPX1</accession>
<sequence length="230" mass="25520">MDDGLVGETMHPRRGAYPHDVHLSFLRNLRVRYWEHKCAIEVATLPAAEVDGYIDRSGRNINDALNDVEDVLSREDREGVNNVGLVTVAGGREVIIGITHWTRFGKDESARARLPGRYDPRSLIAPLAEKAMDLHSQLYPNRAADRVNQDIASRSAPYWLPLFAEPQRSECWYLSKCAVHPHFQGLGVGKRLVAVGTARASKEGVCAALTSALGKDGFYQKACGFEEQYG</sequence>
<feature type="domain" description="N-acetyltransferase" evidence="1">
    <location>
        <begin position="170"/>
        <end position="230"/>
    </location>
</feature>
<dbReference type="GO" id="GO:0016747">
    <property type="term" value="F:acyltransferase activity, transferring groups other than amino-acyl groups"/>
    <property type="evidence" value="ECO:0007669"/>
    <property type="project" value="InterPro"/>
</dbReference>
<dbReference type="Proteomes" id="UP000070501">
    <property type="component" value="Unassembled WGS sequence"/>
</dbReference>
<dbReference type="CDD" id="cd04301">
    <property type="entry name" value="NAT_SF"/>
    <property type="match status" value="1"/>
</dbReference>
<dbReference type="InParanoid" id="A0A136IPX1"/>
<dbReference type="STRING" id="196109.A0A136IPX1"/>
<dbReference type="AlphaFoldDB" id="A0A136IPX1"/>
<dbReference type="InterPro" id="IPR016181">
    <property type="entry name" value="Acyl_CoA_acyltransferase"/>
</dbReference>
<dbReference type="EMBL" id="KQ964265">
    <property type="protein sequence ID" value="KXJ86964.1"/>
    <property type="molecule type" value="Genomic_DNA"/>
</dbReference>